<dbReference type="EC" id="4.1.1.64" evidence="5"/>
<dbReference type="InterPro" id="IPR005814">
    <property type="entry name" value="Aminotrans_3"/>
</dbReference>
<dbReference type="GO" id="GO:0030170">
    <property type="term" value="F:pyridoxal phosphate binding"/>
    <property type="evidence" value="ECO:0007669"/>
    <property type="project" value="InterPro"/>
</dbReference>
<name>A0A1V5MBV1_UNCT6</name>
<keyword evidence="3 4" id="KW-0663">Pyridoxal phosphate</keyword>
<sequence length="448" mass="49553">MAEWYSDYVQNPPRIVSPELPGPRSREIHGRAEKYMKGFSSQVQLFPVVFEEGRGPFLRDADGNTYIDFSSGIYVTGCGHAHPKIAEALKRMADRLWNAHDFTASVKVEALELLVDVLPGDISGVQFYSDGTPAVEAGLRAARAITGRFEFLSFWKDFHGKTLGSVSLAGMSPDKGIRSPGFFLAPRPNCYRCPFKMEHPACNLYCVDFTEKVLREETTGRVAAVVMEPIQGWAGSVFPPEAFIPELKKRLEKLGILLFLDEILTGMGRTGDWFACDHYGVVPDIITLGKGLGNGFPVTVMAVREPYKEHLEKISASSSFGGNPLACAAALATLKVIKEEKLLENARKIEAVIMKRLEAMKQKYRIVGDVRGRGCLFGVELVKDKQSKEPFEAAGKLVYQKAFRKGLAWIPAGHILRMSPPLVINEELALKGVGMIEEAIAETERELL</sequence>
<dbReference type="Pfam" id="PF00202">
    <property type="entry name" value="Aminotran_3"/>
    <property type="match status" value="1"/>
</dbReference>
<gene>
    <name evidence="5" type="primary">dgdA</name>
    <name evidence="5" type="ORF">BWY73_01282</name>
</gene>
<accession>A0A1V5MBV1</accession>
<dbReference type="PANTHER" id="PTHR11986">
    <property type="entry name" value="AMINOTRANSFERASE CLASS III"/>
    <property type="match status" value="1"/>
</dbReference>
<dbReference type="InterPro" id="IPR015424">
    <property type="entry name" value="PyrdxlP-dep_Trfase"/>
</dbReference>
<dbReference type="PIRSF" id="PIRSF000521">
    <property type="entry name" value="Transaminase_4ab_Lys_Orn"/>
    <property type="match status" value="1"/>
</dbReference>
<dbReference type="Proteomes" id="UP000485484">
    <property type="component" value="Unassembled WGS sequence"/>
</dbReference>
<dbReference type="EMBL" id="MWAK01000244">
    <property type="protein sequence ID" value="OPZ90605.1"/>
    <property type="molecule type" value="Genomic_DNA"/>
</dbReference>
<comment type="similarity">
    <text evidence="2 4">Belongs to the class-III pyridoxal-phosphate-dependent aminotransferase family.</text>
</comment>
<evidence type="ECO:0000256" key="3">
    <source>
        <dbReference type="ARBA" id="ARBA00022898"/>
    </source>
</evidence>
<dbReference type="InterPro" id="IPR050103">
    <property type="entry name" value="Class-III_PLP-dep_AT"/>
</dbReference>
<dbReference type="PANTHER" id="PTHR11986:SF58">
    <property type="entry name" value="LEUCINE_METHIONINE RACEMASE"/>
    <property type="match status" value="1"/>
</dbReference>
<evidence type="ECO:0000256" key="4">
    <source>
        <dbReference type="RuleBase" id="RU003560"/>
    </source>
</evidence>
<dbReference type="SUPFAM" id="SSF53383">
    <property type="entry name" value="PLP-dependent transferases"/>
    <property type="match status" value="1"/>
</dbReference>
<dbReference type="CDD" id="cd00610">
    <property type="entry name" value="OAT_like"/>
    <property type="match status" value="1"/>
</dbReference>
<dbReference type="GO" id="GO:0042802">
    <property type="term" value="F:identical protein binding"/>
    <property type="evidence" value="ECO:0007669"/>
    <property type="project" value="TreeGrafter"/>
</dbReference>
<dbReference type="InterPro" id="IPR015421">
    <property type="entry name" value="PyrdxlP-dep_Trfase_major"/>
</dbReference>
<dbReference type="Gene3D" id="3.90.1150.10">
    <property type="entry name" value="Aspartate Aminotransferase, domain 1"/>
    <property type="match status" value="1"/>
</dbReference>
<evidence type="ECO:0000313" key="5">
    <source>
        <dbReference type="EMBL" id="OPZ90605.1"/>
    </source>
</evidence>
<dbReference type="PROSITE" id="PS00600">
    <property type="entry name" value="AA_TRANSFER_CLASS_3"/>
    <property type="match status" value="1"/>
</dbReference>
<dbReference type="InterPro" id="IPR015422">
    <property type="entry name" value="PyrdxlP-dep_Trfase_small"/>
</dbReference>
<dbReference type="GO" id="GO:0047432">
    <property type="term" value="F:2,2-dialkylglycine decarboxylase (pyruvate) activity"/>
    <property type="evidence" value="ECO:0007669"/>
    <property type="project" value="UniProtKB-EC"/>
</dbReference>
<dbReference type="Gene3D" id="3.40.640.10">
    <property type="entry name" value="Type I PLP-dependent aspartate aminotransferase-like (Major domain)"/>
    <property type="match status" value="1"/>
</dbReference>
<evidence type="ECO:0000256" key="1">
    <source>
        <dbReference type="ARBA" id="ARBA00001933"/>
    </source>
</evidence>
<comment type="caution">
    <text evidence="5">The sequence shown here is derived from an EMBL/GenBank/DDBJ whole genome shotgun (WGS) entry which is preliminary data.</text>
</comment>
<comment type="cofactor">
    <cofactor evidence="1">
        <name>pyridoxal 5'-phosphate</name>
        <dbReference type="ChEBI" id="CHEBI:597326"/>
    </cofactor>
</comment>
<keyword evidence="5" id="KW-0456">Lyase</keyword>
<proteinExistence type="inferred from homology"/>
<evidence type="ECO:0000256" key="2">
    <source>
        <dbReference type="ARBA" id="ARBA00008954"/>
    </source>
</evidence>
<dbReference type="InterPro" id="IPR049704">
    <property type="entry name" value="Aminotrans_3_PPA_site"/>
</dbReference>
<dbReference type="AlphaFoldDB" id="A0A1V5MBV1"/>
<dbReference type="GO" id="GO:0008483">
    <property type="term" value="F:transaminase activity"/>
    <property type="evidence" value="ECO:0007669"/>
    <property type="project" value="InterPro"/>
</dbReference>
<protein>
    <submittedName>
        <fullName evidence="5">2,2-dialkylglycine decarboxylase</fullName>
        <ecNumber evidence="5">4.1.1.64</ecNumber>
    </submittedName>
</protein>
<reference evidence="5" key="1">
    <citation type="submission" date="2017-02" db="EMBL/GenBank/DDBJ databases">
        <title>Delving into the versatile metabolic prowess of the omnipresent phylum Bacteroidetes.</title>
        <authorList>
            <person name="Nobu M.K."/>
            <person name="Mei R."/>
            <person name="Narihiro T."/>
            <person name="Kuroda K."/>
            <person name="Liu W.-T."/>
        </authorList>
    </citation>
    <scope>NUCLEOTIDE SEQUENCE</scope>
    <source>
        <strain evidence="5">ADurb.Bin417</strain>
    </source>
</reference>
<dbReference type="FunFam" id="3.40.640.10:FF:000004">
    <property type="entry name" value="Acetylornithine aminotransferase"/>
    <property type="match status" value="1"/>
</dbReference>
<organism evidence="5">
    <name type="scientific">candidate division TA06 bacterium ADurb.Bin417</name>
    <dbReference type="NCBI Taxonomy" id="1852828"/>
    <lineage>
        <taxon>Bacteria</taxon>
        <taxon>Bacteria division TA06</taxon>
    </lineage>
</organism>